<evidence type="ECO:0000259" key="2">
    <source>
        <dbReference type="Pfam" id="PF17996"/>
    </source>
</evidence>
<dbReference type="Pfam" id="PF17996">
    <property type="entry name" value="CE2_N"/>
    <property type="match status" value="1"/>
</dbReference>
<feature type="signal peptide" evidence="1">
    <location>
        <begin position="1"/>
        <end position="20"/>
    </location>
</feature>
<dbReference type="Proteomes" id="UP000503222">
    <property type="component" value="Chromosome"/>
</dbReference>
<dbReference type="InterPro" id="IPR037461">
    <property type="entry name" value="CtCE2-like_dom"/>
</dbReference>
<dbReference type="PANTHER" id="PTHR37834:SF2">
    <property type="entry name" value="ESTERASE, SGNH HYDROLASE-TYPE"/>
    <property type="match status" value="1"/>
</dbReference>
<feature type="domain" description="Carbohydrate esterase 2 N-terminal" evidence="2">
    <location>
        <begin position="32"/>
        <end position="133"/>
    </location>
</feature>
<dbReference type="InterPro" id="IPR052762">
    <property type="entry name" value="PCW_deacetylase/CE"/>
</dbReference>
<gene>
    <name evidence="3" type="ORF">G7077_12755</name>
</gene>
<dbReference type="InterPro" id="IPR036514">
    <property type="entry name" value="SGNH_hydro_sf"/>
</dbReference>
<feature type="chain" id="PRO_5026280620" evidence="1">
    <location>
        <begin position="21"/>
        <end position="351"/>
    </location>
</feature>
<dbReference type="InterPro" id="IPR001087">
    <property type="entry name" value="GDSL"/>
</dbReference>
<organism evidence="3 4">
    <name type="scientific">Sphingomonas piscis</name>
    <dbReference type="NCBI Taxonomy" id="2714943"/>
    <lineage>
        <taxon>Bacteria</taxon>
        <taxon>Pseudomonadati</taxon>
        <taxon>Pseudomonadota</taxon>
        <taxon>Alphaproteobacteria</taxon>
        <taxon>Sphingomonadales</taxon>
        <taxon>Sphingomonadaceae</taxon>
        <taxon>Sphingomonas</taxon>
    </lineage>
</organism>
<reference evidence="3 4" key="1">
    <citation type="submission" date="2020-03" db="EMBL/GenBank/DDBJ databases">
        <title>Sphingomonas sp. nov., isolated from fish.</title>
        <authorList>
            <person name="Hyun D.-W."/>
            <person name="Bae J.-W."/>
        </authorList>
    </citation>
    <scope>NUCLEOTIDE SEQUENCE [LARGE SCALE GENOMIC DNA]</scope>
    <source>
        <strain evidence="3 4">HDW15B</strain>
    </source>
</reference>
<evidence type="ECO:0000313" key="4">
    <source>
        <dbReference type="Proteomes" id="UP000503222"/>
    </source>
</evidence>
<dbReference type="GO" id="GO:0052689">
    <property type="term" value="F:carboxylic ester hydrolase activity"/>
    <property type="evidence" value="ECO:0007669"/>
    <property type="project" value="InterPro"/>
</dbReference>
<dbReference type="Pfam" id="PF00657">
    <property type="entry name" value="Lipase_GDSL"/>
    <property type="match status" value="1"/>
</dbReference>
<keyword evidence="4" id="KW-1185">Reference proteome</keyword>
<dbReference type="PANTHER" id="PTHR37834">
    <property type="entry name" value="GDSL-LIKE LIPASE/ACYLHYDROLASE DOMAIN PROTEIN (AFU_ORTHOLOGUE AFUA_2G00620)"/>
    <property type="match status" value="1"/>
</dbReference>
<dbReference type="Gene3D" id="3.40.50.1110">
    <property type="entry name" value="SGNH hydrolase"/>
    <property type="match status" value="1"/>
</dbReference>
<dbReference type="KEGG" id="spii:G7077_12755"/>
<accession>A0A6G7YSC8</accession>
<protein>
    <submittedName>
        <fullName evidence="3">SGNH/GDSL hydrolase family protein</fullName>
    </submittedName>
</protein>
<sequence>MVRRAIRAAAITIAAGTVLGASPPSTLPLLVGGRTLTEPDGSLSFGWPGTYFESRFEGSAVRLRLHTSTEHMRLLVDGQQKAVLEKPGVADLTLSGLGDGAHVVRLEKLTESQTGGGRFLGFSLPDGGRVLSPRPKARRIEFIGDSYTVGYGNRSTKRECTRDEVHDLTDTQQAFGPLAAKRLDADYRINAYSGFGIVRNYNGSSPGLSLPIIYPRAKPDVPSAAAAKDDWSPQLIVINLGTNDFSTPLHVGERWKSDADLRTDYRARYEGFVRGLHARHPNAKFLLMGSDAFILDVRQVAGRLSQLPGLTIATVQFGDLDRMGCDWHPSLADHRKLTELVETEVAALRPW</sequence>
<dbReference type="Gene3D" id="2.60.120.260">
    <property type="entry name" value="Galactose-binding domain-like"/>
    <property type="match status" value="1"/>
</dbReference>
<keyword evidence="1" id="KW-0732">Signal</keyword>
<dbReference type="EMBL" id="CP049869">
    <property type="protein sequence ID" value="QIK79647.1"/>
    <property type="molecule type" value="Genomic_DNA"/>
</dbReference>
<dbReference type="SUPFAM" id="SSF52266">
    <property type="entry name" value="SGNH hydrolase"/>
    <property type="match status" value="1"/>
</dbReference>
<dbReference type="CDD" id="cd01831">
    <property type="entry name" value="Endoglucanase_E_like"/>
    <property type="match status" value="1"/>
</dbReference>
<dbReference type="AlphaFoldDB" id="A0A6G7YSC8"/>
<keyword evidence="3" id="KW-0378">Hydrolase</keyword>
<evidence type="ECO:0000256" key="1">
    <source>
        <dbReference type="SAM" id="SignalP"/>
    </source>
</evidence>
<evidence type="ECO:0000313" key="3">
    <source>
        <dbReference type="EMBL" id="QIK79647.1"/>
    </source>
</evidence>
<name>A0A6G7YSC8_9SPHN</name>
<proteinExistence type="predicted"/>
<dbReference type="RefSeq" id="WP_166412032.1">
    <property type="nucleotide sequence ID" value="NZ_CP049869.1"/>
</dbReference>
<dbReference type="InterPro" id="IPR040794">
    <property type="entry name" value="CE2_N"/>
</dbReference>